<keyword evidence="6" id="KW-0050">Antiport</keyword>
<feature type="transmembrane region" description="Helical" evidence="13">
    <location>
        <begin position="165"/>
        <end position="183"/>
    </location>
</feature>
<dbReference type="Pfam" id="PF01554">
    <property type="entry name" value="MatE"/>
    <property type="match status" value="2"/>
</dbReference>
<comment type="subcellular location">
    <subcellularLocation>
        <location evidence="2">Cell membrane</location>
        <topology evidence="2">Multi-pass membrane protein</topology>
    </subcellularLocation>
</comment>
<keyword evidence="8 13" id="KW-0812">Transmembrane</keyword>
<evidence type="ECO:0000256" key="4">
    <source>
        <dbReference type="ARBA" id="ARBA00020268"/>
    </source>
</evidence>
<feature type="transmembrane region" description="Helical" evidence="13">
    <location>
        <begin position="313"/>
        <end position="334"/>
    </location>
</feature>
<keyword evidence="7" id="KW-1003">Cell membrane</keyword>
<evidence type="ECO:0000256" key="7">
    <source>
        <dbReference type="ARBA" id="ARBA00022475"/>
    </source>
</evidence>
<feature type="transmembrane region" description="Helical" evidence="13">
    <location>
        <begin position="60"/>
        <end position="80"/>
    </location>
</feature>
<sequence length="443" mass="48280">MARDMTQGNITKHLLLYAGPLIIGDLFQQLYHTVDSVVVGQFRGKEALAAIGAAGPVMNILIFMIAGISMGASILMAEYYGAKKYEDLKEEMATSIGAGLLLTLVLSLLFYAGSGLFIRLTQTPEEISHMAAGYLRIISAGLIFTFFYNILAAALRAIGDSRTSLCVLILTTIINVVLDIIFVRNLDLGVYGAAWATVIAQAVSSLALILYIYIKVPVLRLKPSEIHINLKLLKKTADYSSVSALQQTMLYLGRLLVQSGVNTLGVDAVAAFNAASIIDSYVLAPGSSLASSVTTFSAQNRGGGKYDRIPRGFGITMAIAVIYTVFVTLIILFAGRPLFGIFLKPWEQNAIALGLSYIRPMACFYFMAGMTHTFQGYFRGIGRLKFTLIGTLIQIPVRVILTYGLISRLELKSVAVGTVLGWACMIVFDIYAYRKYGRNFNQI</sequence>
<dbReference type="GO" id="GO:0006811">
    <property type="term" value="P:monoatomic ion transport"/>
    <property type="evidence" value="ECO:0007669"/>
    <property type="project" value="UniProtKB-KW"/>
</dbReference>
<reference evidence="14" key="1">
    <citation type="journal article" date="2022" name="Cell Host Microbe">
        <title>Colonization of the live biotherapeutic product VE303 and modulation of the microbiota and metabolites in healthy volunteers.</title>
        <authorList>
            <person name="Dsouza M."/>
            <person name="Menon R."/>
            <person name="Crossette E."/>
            <person name="Bhattarai S.K."/>
            <person name="Schneider J."/>
            <person name="Kim Y.G."/>
            <person name="Reddy S."/>
            <person name="Caballero S."/>
            <person name="Felix C."/>
            <person name="Cornacchione L."/>
            <person name="Hendrickson J."/>
            <person name="Watson A.R."/>
            <person name="Minot S.S."/>
            <person name="Greenfield N."/>
            <person name="Schopf L."/>
            <person name="Szabady R."/>
            <person name="Patarroyo J."/>
            <person name="Smith W."/>
            <person name="Harrison P."/>
            <person name="Kuijper E.J."/>
            <person name="Kelly C.P."/>
            <person name="Olle B."/>
            <person name="Bobilev D."/>
            <person name="Silber J.L."/>
            <person name="Bucci V."/>
            <person name="Roberts B."/>
            <person name="Faith J."/>
            <person name="Norman J.M."/>
        </authorList>
    </citation>
    <scope>NUCLEOTIDE SEQUENCE</scope>
    <source>
        <strain evidence="14">VE303-04</strain>
    </source>
</reference>
<dbReference type="PANTHER" id="PTHR43298">
    <property type="entry name" value="MULTIDRUG RESISTANCE PROTEIN NORM-RELATED"/>
    <property type="match status" value="1"/>
</dbReference>
<keyword evidence="5" id="KW-0813">Transport</keyword>
<dbReference type="GO" id="GO:0042910">
    <property type="term" value="F:xenobiotic transmembrane transporter activity"/>
    <property type="evidence" value="ECO:0007669"/>
    <property type="project" value="InterPro"/>
</dbReference>
<dbReference type="CDD" id="cd13138">
    <property type="entry name" value="MATE_yoeA_like"/>
    <property type="match status" value="1"/>
</dbReference>
<evidence type="ECO:0000256" key="3">
    <source>
        <dbReference type="ARBA" id="ARBA00010199"/>
    </source>
</evidence>
<evidence type="ECO:0000256" key="12">
    <source>
        <dbReference type="ARBA" id="ARBA00031636"/>
    </source>
</evidence>
<protein>
    <recommendedName>
        <fullName evidence="4">Probable multidrug resistance protein NorM</fullName>
    </recommendedName>
    <alternativeName>
        <fullName evidence="12">Multidrug-efflux transporter</fullName>
    </alternativeName>
</protein>
<comment type="caution">
    <text evidence="14">The sequence shown here is derived from an EMBL/GenBank/DDBJ whole genome shotgun (WGS) entry which is preliminary data.</text>
</comment>
<dbReference type="InterPro" id="IPR002528">
    <property type="entry name" value="MATE_fam"/>
</dbReference>
<feature type="transmembrane region" description="Helical" evidence="13">
    <location>
        <begin position="386"/>
        <end position="406"/>
    </location>
</feature>
<proteinExistence type="inferred from homology"/>
<name>A0AAW6AVF9_CLOSY</name>
<dbReference type="EMBL" id="JAINVB010000001">
    <property type="protein sequence ID" value="MCK0084412.1"/>
    <property type="molecule type" value="Genomic_DNA"/>
</dbReference>
<dbReference type="RefSeq" id="WP_003506305.1">
    <property type="nucleotide sequence ID" value="NZ_BAABZD010000003.1"/>
</dbReference>
<dbReference type="PIRSF" id="PIRSF006603">
    <property type="entry name" value="DinF"/>
    <property type="match status" value="1"/>
</dbReference>
<dbReference type="GeneID" id="57967908"/>
<feature type="transmembrane region" description="Helical" evidence="13">
    <location>
        <begin position="354"/>
        <end position="374"/>
    </location>
</feature>
<comment type="similarity">
    <text evidence="3">Belongs to the multi antimicrobial extrusion (MATE) (TC 2.A.66.1) family.</text>
</comment>
<keyword evidence="10" id="KW-0406">Ion transport</keyword>
<evidence type="ECO:0000313" key="15">
    <source>
        <dbReference type="EMBL" id="MDB2001593.1"/>
    </source>
</evidence>
<keyword evidence="11 13" id="KW-0472">Membrane</keyword>
<keyword evidence="9 13" id="KW-1133">Transmembrane helix</keyword>
<gene>
    <name evidence="14" type="ORF">K5I21_00680</name>
    <name evidence="15" type="ORF">PM006_15420</name>
</gene>
<dbReference type="InterPro" id="IPR050222">
    <property type="entry name" value="MATE_MdtK"/>
</dbReference>
<evidence type="ECO:0000256" key="2">
    <source>
        <dbReference type="ARBA" id="ARBA00004651"/>
    </source>
</evidence>
<feature type="transmembrane region" description="Helical" evidence="13">
    <location>
        <begin position="133"/>
        <end position="153"/>
    </location>
</feature>
<evidence type="ECO:0000256" key="5">
    <source>
        <dbReference type="ARBA" id="ARBA00022448"/>
    </source>
</evidence>
<evidence type="ECO:0000313" key="16">
    <source>
        <dbReference type="Proteomes" id="UP001203136"/>
    </source>
</evidence>
<organism evidence="14 16">
    <name type="scientific">Clostridium symbiosum</name>
    <name type="common">Bacteroides symbiosus</name>
    <dbReference type="NCBI Taxonomy" id="1512"/>
    <lineage>
        <taxon>Bacteria</taxon>
        <taxon>Bacillati</taxon>
        <taxon>Bacillota</taxon>
        <taxon>Clostridia</taxon>
        <taxon>Lachnospirales</taxon>
        <taxon>Lachnospiraceae</taxon>
        <taxon>Otoolea</taxon>
    </lineage>
</organism>
<evidence type="ECO:0000256" key="8">
    <source>
        <dbReference type="ARBA" id="ARBA00022692"/>
    </source>
</evidence>
<dbReference type="AlphaFoldDB" id="A0AAW6AVF9"/>
<dbReference type="GO" id="GO:0015297">
    <property type="term" value="F:antiporter activity"/>
    <property type="evidence" value="ECO:0007669"/>
    <property type="project" value="UniProtKB-KW"/>
</dbReference>
<reference evidence="15" key="2">
    <citation type="submission" date="2023-01" db="EMBL/GenBank/DDBJ databases">
        <title>Human gut microbiome strain richness.</title>
        <authorList>
            <person name="Chen-Liaw A."/>
        </authorList>
    </citation>
    <scope>NUCLEOTIDE SEQUENCE</scope>
    <source>
        <strain evidence="15">B1_m1001713B170214d0_201011</strain>
    </source>
</reference>
<evidence type="ECO:0000256" key="11">
    <source>
        <dbReference type="ARBA" id="ARBA00023136"/>
    </source>
</evidence>
<dbReference type="EMBL" id="JAQLGM010000043">
    <property type="protein sequence ID" value="MDB2001593.1"/>
    <property type="molecule type" value="Genomic_DNA"/>
</dbReference>
<evidence type="ECO:0000256" key="9">
    <source>
        <dbReference type="ARBA" id="ARBA00022989"/>
    </source>
</evidence>
<evidence type="ECO:0000256" key="13">
    <source>
        <dbReference type="SAM" id="Phobius"/>
    </source>
</evidence>
<dbReference type="Proteomes" id="UP001300871">
    <property type="component" value="Unassembled WGS sequence"/>
</dbReference>
<feature type="transmembrane region" description="Helical" evidence="13">
    <location>
        <begin position="92"/>
        <end position="113"/>
    </location>
</feature>
<evidence type="ECO:0000256" key="6">
    <source>
        <dbReference type="ARBA" id="ARBA00022449"/>
    </source>
</evidence>
<evidence type="ECO:0000256" key="10">
    <source>
        <dbReference type="ARBA" id="ARBA00023065"/>
    </source>
</evidence>
<accession>A0AAW6AVF9</accession>
<evidence type="ECO:0000313" key="14">
    <source>
        <dbReference type="EMBL" id="MCK0084412.1"/>
    </source>
</evidence>
<feature type="transmembrane region" description="Helical" evidence="13">
    <location>
        <begin position="189"/>
        <end position="214"/>
    </location>
</feature>
<comment type="function">
    <text evidence="1">Multidrug efflux pump.</text>
</comment>
<evidence type="ECO:0000256" key="1">
    <source>
        <dbReference type="ARBA" id="ARBA00003408"/>
    </source>
</evidence>
<dbReference type="InterPro" id="IPR048279">
    <property type="entry name" value="MdtK-like"/>
</dbReference>
<dbReference type="PANTHER" id="PTHR43298:SF2">
    <property type="entry name" value="FMN_FAD EXPORTER YEEO-RELATED"/>
    <property type="match status" value="1"/>
</dbReference>
<dbReference type="NCBIfam" id="TIGR00797">
    <property type="entry name" value="matE"/>
    <property type="match status" value="1"/>
</dbReference>
<dbReference type="Proteomes" id="UP001203136">
    <property type="component" value="Unassembled WGS sequence"/>
</dbReference>
<dbReference type="GO" id="GO:0005886">
    <property type="term" value="C:plasma membrane"/>
    <property type="evidence" value="ECO:0007669"/>
    <property type="project" value="UniProtKB-SubCell"/>
</dbReference>
<feature type="transmembrane region" description="Helical" evidence="13">
    <location>
        <begin position="412"/>
        <end position="433"/>
    </location>
</feature>